<feature type="region of interest" description="Disordered" evidence="16">
    <location>
        <begin position="1037"/>
        <end position="1062"/>
    </location>
</feature>
<sequence>MPAASSQVKAENAASVKVLDELMQKLTISKEADAIKEASAAIASFINGRIEDLDTPTKTVETLKKQLANKKDAAVREKALLTIQAIAQHSEVSANVEPYLIQLLPNVLAGAGDKITAVKNAAIAAALAIAEAVNPNAIKATLPPLIDSLRNAQKWPEKMTALDFVDTLIRTAPTQTALRVPDLIPVVSEAMWDTKKEVKDRAYKTMEKVCQLIVNRDIERFIPELIKCIAKPENVPETVHLLGATTFVTEVQEPTLALMVPLLDRGLAERDTAIKRKAAVIVDNMCKLVDDPNIVAPFLPKMMPGLQKNFDNLADPEAREKTKQALDTIVRVGNVVDGKIPEVRNDGDIATVMGHLKEILSGKYASALDEKFTPVLEYISAVAGQLVDEKETEGSTWATNVKPYVAAVVGDADSQAVVDSLRKRASPGIEEDEEAEADDEEGEDLCNCTFSLAYGAKILLNQTSLRLKRGQRYGLCGPNGSGKSTLMRAINNEQVEGFPKQSEVKTVFVEHDLDSADTEMTTIDWTMKKLNEAGVTTTREDVVKQLGEFGFSDGMIQGEITALSGGWKMKLALCRAVFEAPDILLLDEPTNHLDVKNVKWLEEYLQNSPCTSIIVSHDSAFLDNVCQHIVHYERYKLKRYRGNLKEFVRRVPSAKSYYELGASEMEFTFPEPGFLEGVKTKAKAILRASKMSFQYPGTPKPQITDITFQCSLGSRIAVIGPNGAGKSTLINVLTGELIPTQGEIYQHENIRIAYIKQHAFAHIDNHLDSTPSEYIQWRFQTGEDRETMDRANKIITEEDEKAMDKIFKIQDSQRRIIGIHSRRKFKNSYEYECSFALGENVGLKNERWVPMMTADNVWLPRNELLASHQKMVAEVDMKEALASGQFRPLVRKEIEAHCANFGLDAELVSHSRMRGLSGGQRVKVVLAACSWQRPHLIVLDEPTNYLDRDSLGALSKALKKFEGGVIIITHSAEFTKDITEEVWAVMDGKMTPSGHNWVQGQGAGPRLKADDDEEEEKFDAMGNKIVSTKKKVKLSSAELRKKKKDRMARRKRGEEVFSDEDE</sequence>
<dbReference type="InterPro" id="IPR027417">
    <property type="entry name" value="P-loop_NTPase"/>
</dbReference>
<feature type="repeat" description="HEAT" evidence="15">
    <location>
        <begin position="183"/>
        <end position="221"/>
    </location>
</feature>
<keyword evidence="19" id="KW-1185">Reference proteome</keyword>
<protein>
    <recommendedName>
        <fullName evidence="13">Elongation factor 3</fullName>
    </recommendedName>
    <alternativeName>
        <fullName evidence="14">Eukaryotic elongation factor 3</fullName>
    </alternativeName>
</protein>
<dbReference type="Proteomes" id="UP001303473">
    <property type="component" value="Unassembled WGS sequence"/>
</dbReference>
<dbReference type="Pfam" id="PF17947">
    <property type="entry name" value="4HB"/>
    <property type="match status" value="1"/>
</dbReference>
<evidence type="ECO:0000256" key="10">
    <source>
        <dbReference type="ARBA" id="ARBA00022884"/>
    </source>
</evidence>
<dbReference type="EMBL" id="MU853957">
    <property type="protein sequence ID" value="KAK3934844.1"/>
    <property type="molecule type" value="Genomic_DNA"/>
</dbReference>
<feature type="domain" description="ABC transporter" evidence="17">
    <location>
        <begin position="686"/>
        <end position="1012"/>
    </location>
</feature>
<comment type="subcellular location">
    <subcellularLocation>
        <location evidence="1">Cytoplasm</location>
    </subcellularLocation>
</comment>
<dbReference type="InterPro" id="IPR003439">
    <property type="entry name" value="ABC_transporter-like_ATP-bd"/>
</dbReference>
<evidence type="ECO:0000256" key="2">
    <source>
        <dbReference type="ARBA" id="ARBA00004815"/>
    </source>
</evidence>
<dbReference type="FunFam" id="2.40.50.990:FF:000001">
    <property type="entry name" value="Elongation factor 3"/>
    <property type="match status" value="1"/>
</dbReference>
<dbReference type="Gene3D" id="1.20.1390.20">
    <property type="match status" value="1"/>
</dbReference>
<proteinExistence type="inferred from homology"/>
<evidence type="ECO:0000313" key="19">
    <source>
        <dbReference type="Proteomes" id="UP001303473"/>
    </source>
</evidence>
<name>A0AAN6MXN5_9PEZI</name>
<dbReference type="GO" id="GO:0016887">
    <property type="term" value="F:ATP hydrolysis activity"/>
    <property type="evidence" value="ECO:0007669"/>
    <property type="project" value="InterPro"/>
</dbReference>
<evidence type="ECO:0000256" key="6">
    <source>
        <dbReference type="ARBA" id="ARBA00022741"/>
    </source>
</evidence>
<keyword evidence="6" id="KW-0547">Nucleotide-binding</keyword>
<dbReference type="Pfam" id="PF24984">
    <property type="entry name" value="HEAT_EF3_GNC1"/>
    <property type="match status" value="1"/>
</dbReference>
<keyword evidence="11" id="KW-0648">Protein biosynthesis</keyword>
<dbReference type="InterPro" id="IPR047036">
    <property type="entry name" value="EF3_4HB_sf"/>
</dbReference>
<evidence type="ECO:0000256" key="13">
    <source>
        <dbReference type="ARBA" id="ARBA00050030"/>
    </source>
</evidence>
<evidence type="ECO:0000256" key="15">
    <source>
        <dbReference type="PROSITE-ProRule" id="PRU00103"/>
    </source>
</evidence>
<feature type="region of interest" description="Disordered" evidence="16">
    <location>
        <begin position="994"/>
        <end position="1016"/>
    </location>
</feature>
<dbReference type="InterPro" id="IPR050611">
    <property type="entry name" value="ABCF"/>
</dbReference>
<dbReference type="PANTHER" id="PTHR19211:SF5">
    <property type="entry name" value="ELONGATION FACTOR 3A-RELATED"/>
    <property type="match status" value="1"/>
</dbReference>
<gene>
    <name evidence="18" type="ORF">QBC46DRAFT_68520</name>
</gene>
<dbReference type="GO" id="GO:0005524">
    <property type="term" value="F:ATP binding"/>
    <property type="evidence" value="ECO:0007669"/>
    <property type="project" value="UniProtKB-KW"/>
</dbReference>
<dbReference type="Pfam" id="PF00005">
    <property type="entry name" value="ABC_tran"/>
    <property type="match status" value="3"/>
</dbReference>
<dbReference type="PANTHER" id="PTHR19211">
    <property type="entry name" value="ATP-BINDING TRANSPORT PROTEIN-RELATED"/>
    <property type="match status" value="1"/>
</dbReference>
<evidence type="ECO:0000256" key="7">
    <source>
        <dbReference type="ARBA" id="ARBA00022768"/>
    </source>
</evidence>
<comment type="caution">
    <text evidence="18">The sequence shown here is derived from an EMBL/GenBank/DDBJ whole genome shotgun (WGS) entry which is preliminary data.</text>
</comment>
<dbReference type="CDD" id="cd03221">
    <property type="entry name" value="ABCF_EF-3"/>
    <property type="match status" value="1"/>
</dbReference>
<dbReference type="AlphaFoldDB" id="A0AAN6MXN5"/>
<feature type="domain" description="ABC transporter" evidence="17">
    <location>
        <begin position="443"/>
        <end position="660"/>
    </location>
</feature>
<dbReference type="GO" id="GO:0005737">
    <property type="term" value="C:cytoplasm"/>
    <property type="evidence" value="ECO:0007669"/>
    <property type="project" value="UniProtKB-SubCell"/>
</dbReference>
<dbReference type="InterPro" id="IPR015688">
    <property type="entry name" value="eEF3_ABC2_chromodomain-like"/>
</dbReference>
<feature type="compositionally biased region" description="Acidic residues" evidence="16">
    <location>
        <begin position="429"/>
        <end position="442"/>
    </location>
</feature>
<keyword evidence="4" id="KW-0963">Cytoplasm</keyword>
<dbReference type="Gene3D" id="2.40.50.990">
    <property type="match status" value="1"/>
</dbReference>
<dbReference type="SMART" id="SM01349">
    <property type="entry name" value="TOG"/>
    <property type="match status" value="1"/>
</dbReference>
<dbReference type="GO" id="GO:0003723">
    <property type="term" value="F:RNA binding"/>
    <property type="evidence" value="ECO:0007669"/>
    <property type="project" value="UniProtKB-KW"/>
</dbReference>
<dbReference type="SMART" id="SM00382">
    <property type="entry name" value="AAA"/>
    <property type="match status" value="2"/>
</dbReference>
<evidence type="ECO:0000256" key="1">
    <source>
        <dbReference type="ARBA" id="ARBA00004496"/>
    </source>
</evidence>
<dbReference type="CDD" id="cd18626">
    <property type="entry name" value="CD_eEF3"/>
    <property type="match status" value="1"/>
</dbReference>
<dbReference type="Gene3D" id="3.40.50.300">
    <property type="entry name" value="P-loop containing nucleotide triphosphate hydrolases"/>
    <property type="match status" value="2"/>
</dbReference>
<reference evidence="19" key="1">
    <citation type="journal article" date="2023" name="Mol. Phylogenet. Evol.">
        <title>Genome-scale phylogeny and comparative genomics of the fungal order Sordariales.</title>
        <authorList>
            <person name="Hensen N."/>
            <person name="Bonometti L."/>
            <person name="Westerberg I."/>
            <person name="Brannstrom I.O."/>
            <person name="Guillou S."/>
            <person name="Cros-Aarteil S."/>
            <person name="Calhoun S."/>
            <person name="Haridas S."/>
            <person name="Kuo A."/>
            <person name="Mondo S."/>
            <person name="Pangilinan J."/>
            <person name="Riley R."/>
            <person name="LaButti K."/>
            <person name="Andreopoulos B."/>
            <person name="Lipzen A."/>
            <person name="Chen C."/>
            <person name="Yan M."/>
            <person name="Daum C."/>
            <person name="Ng V."/>
            <person name="Clum A."/>
            <person name="Steindorff A."/>
            <person name="Ohm R.A."/>
            <person name="Martin F."/>
            <person name="Silar P."/>
            <person name="Natvig D.O."/>
            <person name="Lalanne C."/>
            <person name="Gautier V."/>
            <person name="Ament-Velasquez S.L."/>
            <person name="Kruys A."/>
            <person name="Hutchinson M.I."/>
            <person name="Powell A.J."/>
            <person name="Barry K."/>
            <person name="Miller A.N."/>
            <person name="Grigoriev I.V."/>
            <person name="Debuchy R."/>
            <person name="Gladieux P."/>
            <person name="Hiltunen Thoren M."/>
            <person name="Johannesson H."/>
        </authorList>
    </citation>
    <scope>NUCLEOTIDE SEQUENCE [LARGE SCALE GENOMIC DNA]</scope>
    <source>
        <strain evidence="19">CBS 340.73</strain>
    </source>
</reference>
<organism evidence="18 19">
    <name type="scientific">Diplogelasinospora grovesii</name>
    <dbReference type="NCBI Taxonomy" id="303347"/>
    <lineage>
        <taxon>Eukaryota</taxon>
        <taxon>Fungi</taxon>
        <taxon>Dikarya</taxon>
        <taxon>Ascomycota</taxon>
        <taxon>Pezizomycotina</taxon>
        <taxon>Sordariomycetes</taxon>
        <taxon>Sordariomycetidae</taxon>
        <taxon>Sordariales</taxon>
        <taxon>Diplogelasinosporaceae</taxon>
        <taxon>Diplogelasinospora</taxon>
    </lineage>
</organism>
<evidence type="ECO:0000256" key="9">
    <source>
        <dbReference type="ARBA" id="ARBA00022840"/>
    </source>
</evidence>
<feature type="region of interest" description="Disordered" evidence="16">
    <location>
        <begin position="423"/>
        <end position="442"/>
    </location>
</feature>
<dbReference type="SUPFAM" id="SSF52540">
    <property type="entry name" value="P-loop containing nucleoside triphosphate hydrolases"/>
    <property type="match status" value="2"/>
</dbReference>
<evidence type="ECO:0000256" key="16">
    <source>
        <dbReference type="SAM" id="MobiDB-lite"/>
    </source>
</evidence>
<dbReference type="InterPro" id="IPR011989">
    <property type="entry name" value="ARM-like"/>
</dbReference>
<evidence type="ECO:0000256" key="4">
    <source>
        <dbReference type="ARBA" id="ARBA00022490"/>
    </source>
</evidence>
<dbReference type="FunFam" id="3.40.50.300:FF:000193">
    <property type="entry name" value="Probable Elongation factor 3"/>
    <property type="match status" value="1"/>
</dbReference>
<feature type="repeat" description="HEAT" evidence="15">
    <location>
        <begin position="103"/>
        <end position="141"/>
    </location>
</feature>
<comment type="similarity">
    <text evidence="3">Belongs to the ABC transporter superfamily. ABCF family. EF3 subfamily.</text>
</comment>
<accession>A0AAN6MXN5</accession>
<evidence type="ECO:0000256" key="11">
    <source>
        <dbReference type="ARBA" id="ARBA00022917"/>
    </source>
</evidence>
<dbReference type="InterPro" id="IPR034085">
    <property type="entry name" value="TOG"/>
</dbReference>
<keyword evidence="5" id="KW-0677">Repeat</keyword>
<keyword evidence="9" id="KW-0067">ATP-binding</keyword>
<dbReference type="Pfam" id="PF24987">
    <property type="entry name" value="HEAT_EF3_N"/>
    <property type="match status" value="1"/>
</dbReference>
<dbReference type="GO" id="GO:0003746">
    <property type="term" value="F:translation elongation factor activity"/>
    <property type="evidence" value="ECO:0007669"/>
    <property type="project" value="UniProtKB-KW"/>
</dbReference>
<feature type="compositionally biased region" description="Basic residues" evidence="16">
    <location>
        <begin position="1040"/>
        <end position="1051"/>
    </location>
</feature>
<evidence type="ECO:0000256" key="3">
    <source>
        <dbReference type="ARBA" id="ARBA00011054"/>
    </source>
</evidence>
<evidence type="ECO:0000256" key="8">
    <source>
        <dbReference type="ARBA" id="ARBA00022801"/>
    </source>
</evidence>
<dbReference type="SUPFAM" id="SSF48371">
    <property type="entry name" value="ARM repeat"/>
    <property type="match status" value="1"/>
</dbReference>
<dbReference type="InterPro" id="IPR017871">
    <property type="entry name" value="ABC_transporter-like_CS"/>
</dbReference>
<dbReference type="Gene3D" id="1.25.10.10">
    <property type="entry name" value="Leucine-rich Repeat Variant"/>
    <property type="match status" value="1"/>
</dbReference>
<dbReference type="PROSITE" id="PS00211">
    <property type="entry name" value="ABC_TRANSPORTER_1"/>
    <property type="match status" value="2"/>
</dbReference>
<dbReference type="InterPro" id="IPR021133">
    <property type="entry name" value="HEAT_type_2"/>
</dbReference>
<evidence type="ECO:0000259" key="17">
    <source>
        <dbReference type="PROSITE" id="PS50893"/>
    </source>
</evidence>
<comment type="catalytic activity">
    <reaction evidence="12">
        <text>ATP + H2O = ADP + phosphate + H(+)</text>
        <dbReference type="Rhea" id="RHEA:13065"/>
        <dbReference type="ChEBI" id="CHEBI:15377"/>
        <dbReference type="ChEBI" id="CHEBI:15378"/>
        <dbReference type="ChEBI" id="CHEBI:30616"/>
        <dbReference type="ChEBI" id="CHEBI:43474"/>
        <dbReference type="ChEBI" id="CHEBI:456216"/>
    </reaction>
</comment>
<dbReference type="InterPro" id="IPR040533">
    <property type="entry name" value="EF3_4HB"/>
</dbReference>
<evidence type="ECO:0000256" key="5">
    <source>
        <dbReference type="ARBA" id="ARBA00022737"/>
    </source>
</evidence>
<comment type="pathway">
    <text evidence="2">Protein biosynthesis; polypeptide chain elongation.</text>
</comment>
<dbReference type="PROSITE" id="PS50893">
    <property type="entry name" value="ABC_TRANSPORTER_2"/>
    <property type="match status" value="2"/>
</dbReference>
<evidence type="ECO:0000313" key="18">
    <source>
        <dbReference type="EMBL" id="KAK3934844.1"/>
    </source>
</evidence>
<keyword evidence="7" id="KW-0251">Elongation factor</keyword>
<evidence type="ECO:0000256" key="14">
    <source>
        <dbReference type="ARBA" id="ARBA00050045"/>
    </source>
</evidence>
<dbReference type="FunFam" id="1.25.10.10:FF:000076">
    <property type="entry name" value="Elongation factor 3"/>
    <property type="match status" value="1"/>
</dbReference>
<dbReference type="PROSITE" id="PS50077">
    <property type="entry name" value="HEAT_REPEAT"/>
    <property type="match status" value="2"/>
</dbReference>
<keyword evidence="10" id="KW-0694">RNA-binding</keyword>
<dbReference type="InterPro" id="IPR047038">
    <property type="entry name" value="eEF3_chromodomain-like_sf"/>
</dbReference>
<dbReference type="InterPro" id="IPR003593">
    <property type="entry name" value="AAA+_ATPase"/>
</dbReference>
<dbReference type="InterPro" id="IPR016024">
    <property type="entry name" value="ARM-type_fold"/>
</dbReference>
<keyword evidence="8" id="KW-0378">Hydrolase</keyword>
<evidence type="ECO:0000256" key="12">
    <source>
        <dbReference type="ARBA" id="ARBA00049360"/>
    </source>
</evidence>